<dbReference type="InterPro" id="IPR000182">
    <property type="entry name" value="GNAT_dom"/>
</dbReference>
<comment type="similarity">
    <text evidence="3">Belongs to the acetyltransferase family. RimI subfamily.</text>
</comment>
<keyword evidence="5" id="KW-0689">Ribosomal protein</keyword>
<keyword evidence="1 5" id="KW-0808">Transferase</keyword>
<reference evidence="5" key="1">
    <citation type="submission" date="2022-07" db="EMBL/GenBank/DDBJ databases">
        <title>Taxonomic analysis of Microcella humidisoli nov. sp., isolated from riverside soil.</title>
        <authorList>
            <person name="Molina K.M."/>
            <person name="Kim S.B."/>
        </authorList>
    </citation>
    <scope>NUCLEOTIDE SEQUENCE</scope>
    <source>
        <strain evidence="5">MMS21-STM10</strain>
    </source>
</reference>
<keyword evidence="2 5" id="KW-0012">Acyltransferase</keyword>
<dbReference type="InterPro" id="IPR016181">
    <property type="entry name" value="Acyl_CoA_acyltransferase"/>
</dbReference>
<dbReference type="GO" id="GO:0008999">
    <property type="term" value="F:protein-N-terminal-alanine acetyltransferase activity"/>
    <property type="evidence" value="ECO:0007669"/>
    <property type="project" value="UniProtKB-EC"/>
</dbReference>
<gene>
    <name evidence="5" type="primary">rimI</name>
    <name evidence="5" type="ORF">NNL39_06810</name>
</gene>
<evidence type="ECO:0000259" key="4">
    <source>
        <dbReference type="PROSITE" id="PS51186"/>
    </source>
</evidence>
<keyword evidence="6" id="KW-1185">Reference proteome</keyword>
<comment type="subcellular location">
    <subcellularLocation>
        <location evidence="3">Cytoplasm</location>
    </subcellularLocation>
</comment>
<dbReference type="Proteomes" id="UP001060039">
    <property type="component" value="Chromosome"/>
</dbReference>
<evidence type="ECO:0000313" key="5">
    <source>
        <dbReference type="EMBL" id="UTT61403.1"/>
    </source>
</evidence>
<dbReference type="InterPro" id="IPR006464">
    <property type="entry name" value="AcTrfase_RimI/Ard1"/>
</dbReference>
<name>A0ABY5FSY7_9MICO</name>
<dbReference type="Pfam" id="PF00583">
    <property type="entry name" value="Acetyltransf_1"/>
    <property type="match status" value="1"/>
</dbReference>
<accession>A0ABY5FSY7</accession>
<proteinExistence type="inferred from homology"/>
<keyword evidence="3" id="KW-0963">Cytoplasm</keyword>
<dbReference type="PANTHER" id="PTHR43877">
    <property type="entry name" value="AMINOALKYLPHOSPHONATE N-ACETYLTRANSFERASE-RELATED-RELATED"/>
    <property type="match status" value="1"/>
</dbReference>
<evidence type="ECO:0000313" key="6">
    <source>
        <dbReference type="Proteomes" id="UP001060039"/>
    </source>
</evidence>
<evidence type="ECO:0000256" key="3">
    <source>
        <dbReference type="RuleBase" id="RU363094"/>
    </source>
</evidence>
<dbReference type="CDD" id="cd04301">
    <property type="entry name" value="NAT_SF"/>
    <property type="match status" value="1"/>
</dbReference>
<dbReference type="RefSeq" id="WP_255158260.1">
    <property type="nucleotide sequence ID" value="NZ_CP101497.1"/>
</dbReference>
<protein>
    <recommendedName>
        <fullName evidence="3">[Ribosomal protein bS18]-alanine N-acetyltransferase</fullName>
        <ecNumber evidence="3">2.3.1.266</ecNumber>
    </recommendedName>
</protein>
<dbReference type="NCBIfam" id="TIGR01575">
    <property type="entry name" value="rimI"/>
    <property type="match status" value="1"/>
</dbReference>
<dbReference type="SUPFAM" id="SSF55729">
    <property type="entry name" value="Acyl-CoA N-acyltransferases (Nat)"/>
    <property type="match status" value="1"/>
</dbReference>
<dbReference type="GO" id="GO:0005840">
    <property type="term" value="C:ribosome"/>
    <property type="evidence" value="ECO:0007669"/>
    <property type="project" value="UniProtKB-KW"/>
</dbReference>
<evidence type="ECO:0000256" key="2">
    <source>
        <dbReference type="ARBA" id="ARBA00023315"/>
    </source>
</evidence>
<dbReference type="PROSITE" id="PS51186">
    <property type="entry name" value="GNAT"/>
    <property type="match status" value="1"/>
</dbReference>
<organism evidence="5 6">
    <name type="scientific">Microcella humidisoli</name>
    <dbReference type="NCBI Taxonomy" id="2963406"/>
    <lineage>
        <taxon>Bacteria</taxon>
        <taxon>Bacillati</taxon>
        <taxon>Actinomycetota</taxon>
        <taxon>Actinomycetes</taxon>
        <taxon>Micrococcales</taxon>
        <taxon>Microbacteriaceae</taxon>
        <taxon>Microcella</taxon>
    </lineage>
</organism>
<dbReference type="EC" id="2.3.1.266" evidence="3"/>
<dbReference type="Gene3D" id="3.40.630.30">
    <property type="match status" value="1"/>
</dbReference>
<keyword evidence="5" id="KW-0687">Ribonucleoprotein</keyword>
<evidence type="ECO:0000256" key="1">
    <source>
        <dbReference type="ARBA" id="ARBA00022679"/>
    </source>
</evidence>
<feature type="domain" description="N-acetyltransferase" evidence="4">
    <location>
        <begin position="6"/>
        <end position="153"/>
    </location>
</feature>
<comment type="catalytic activity">
    <reaction evidence="3">
        <text>N-terminal L-alanyl-[ribosomal protein bS18] + acetyl-CoA = N-terminal N(alpha)-acetyl-L-alanyl-[ribosomal protein bS18] + CoA + H(+)</text>
        <dbReference type="Rhea" id="RHEA:43756"/>
        <dbReference type="Rhea" id="RHEA-COMP:10676"/>
        <dbReference type="Rhea" id="RHEA-COMP:10677"/>
        <dbReference type="ChEBI" id="CHEBI:15378"/>
        <dbReference type="ChEBI" id="CHEBI:57287"/>
        <dbReference type="ChEBI" id="CHEBI:57288"/>
        <dbReference type="ChEBI" id="CHEBI:64718"/>
        <dbReference type="ChEBI" id="CHEBI:83683"/>
        <dbReference type="EC" id="2.3.1.266"/>
    </reaction>
</comment>
<comment type="function">
    <text evidence="3">Acetylates the N-terminal alanine of ribosomal protein bS18.</text>
</comment>
<dbReference type="EMBL" id="CP101497">
    <property type="protein sequence ID" value="UTT61403.1"/>
    <property type="molecule type" value="Genomic_DNA"/>
</dbReference>
<dbReference type="InterPro" id="IPR050832">
    <property type="entry name" value="Bact_Acetyltransf"/>
</dbReference>
<sequence length="154" mass="16879">MQADQVQLRDADLDDLDAIMALEIATFPSDAWSREMMAAELAAPHTRYLVALVGEAIVGYAGLSAPVGATQADIQTIAVDGQHRRLGIGALLVARLLDEARVRRVDDVLLEVRADNPGAQRLYERHGFAPIAVRPRYYQPDDVDAIVMRWEAGS</sequence>